<evidence type="ECO:0000313" key="2">
    <source>
        <dbReference type="EMBL" id="EPS72864.1"/>
    </source>
</evidence>
<organism evidence="2 3">
    <name type="scientific">Genlisea aurea</name>
    <dbReference type="NCBI Taxonomy" id="192259"/>
    <lineage>
        <taxon>Eukaryota</taxon>
        <taxon>Viridiplantae</taxon>
        <taxon>Streptophyta</taxon>
        <taxon>Embryophyta</taxon>
        <taxon>Tracheophyta</taxon>
        <taxon>Spermatophyta</taxon>
        <taxon>Magnoliopsida</taxon>
        <taxon>eudicotyledons</taxon>
        <taxon>Gunneridae</taxon>
        <taxon>Pentapetalae</taxon>
        <taxon>asterids</taxon>
        <taxon>lamiids</taxon>
        <taxon>Lamiales</taxon>
        <taxon>Lentibulariaceae</taxon>
        <taxon>Genlisea</taxon>
    </lineage>
</organism>
<dbReference type="EMBL" id="AUSU01000659">
    <property type="protein sequence ID" value="EPS72864.1"/>
    <property type="molecule type" value="Genomic_DNA"/>
</dbReference>
<sequence length="195" mass="22449">SNSSAKTVADSRKPLPLRPVSYQSKPKPPLSEETRLESPSERKTSSPDTQEGPGISESQSWTRRELRFIKDAPPITPVSYASRVAPLPQDIEQAREDEKDEKNEELERERSRIESDRRRVVVRYGKFKEEEDENLPLPSLIKLEISDQKTKKKASKVVYDLKEAIHLVKADARKTFDETLEVHVKMTPELRRTDL</sequence>
<keyword evidence="3" id="KW-1185">Reference proteome</keyword>
<accession>S8CZG8</accession>
<dbReference type="OrthoDB" id="1747252at2759"/>
<comment type="caution">
    <text evidence="2">The sequence shown here is derived from an EMBL/GenBank/DDBJ whole genome shotgun (WGS) entry which is preliminary data.</text>
</comment>
<reference evidence="2 3" key="1">
    <citation type="journal article" date="2013" name="BMC Genomics">
        <title>The miniature genome of a carnivorous plant Genlisea aurea contains a low number of genes and short non-coding sequences.</title>
        <authorList>
            <person name="Leushkin E.V."/>
            <person name="Sutormin R.A."/>
            <person name="Nabieva E.R."/>
            <person name="Penin A.A."/>
            <person name="Kondrashov A.S."/>
            <person name="Logacheva M.D."/>
        </authorList>
    </citation>
    <scope>NUCLEOTIDE SEQUENCE [LARGE SCALE GENOMIC DNA]</scope>
</reference>
<evidence type="ECO:0000256" key="1">
    <source>
        <dbReference type="SAM" id="MobiDB-lite"/>
    </source>
</evidence>
<gene>
    <name evidence="2" type="ORF">M569_01894</name>
</gene>
<feature type="region of interest" description="Disordered" evidence="1">
    <location>
        <begin position="1"/>
        <end position="113"/>
    </location>
</feature>
<dbReference type="Proteomes" id="UP000015453">
    <property type="component" value="Unassembled WGS sequence"/>
</dbReference>
<feature type="non-terminal residue" evidence="2">
    <location>
        <position position="195"/>
    </location>
</feature>
<evidence type="ECO:0000313" key="3">
    <source>
        <dbReference type="Proteomes" id="UP000015453"/>
    </source>
</evidence>
<dbReference type="Gene3D" id="3.30.190.20">
    <property type="match status" value="1"/>
</dbReference>
<protein>
    <submittedName>
        <fullName evidence="2">Uncharacterized protein</fullName>
    </submittedName>
</protein>
<name>S8CZG8_9LAMI</name>
<proteinExistence type="predicted"/>
<feature type="compositionally biased region" description="Basic and acidic residues" evidence="1">
    <location>
        <begin position="30"/>
        <end position="45"/>
    </location>
</feature>
<dbReference type="AlphaFoldDB" id="S8CZG8"/>
<feature type="non-terminal residue" evidence="2">
    <location>
        <position position="1"/>
    </location>
</feature>
<feature type="compositionally biased region" description="Basic and acidic residues" evidence="1">
    <location>
        <begin position="92"/>
        <end position="113"/>
    </location>
</feature>